<keyword evidence="4 5" id="KW-0472">Membrane</keyword>
<keyword evidence="3 5" id="KW-1133">Transmembrane helix</keyword>
<organism evidence="7">
    <name type="scientific">Pseudarthrobacter sulfonivorans</name>
    <dbReference type="NCBI Taxonomy" id="121292"/>
    <lineage>
        <taxon>Bacteria</taxon>
        <taxon>Bacillati</taxon>
        <taxon>Actinomycetota</taxon>
        <taxon>Actinomycetes</taxon>
        <taxon>Micrococcales</taxon>
        <taxon>Micrococcaceae</taxon>
        <taxon>Pseudarthrobacter</taxon>
    </lineage>
</organism>
<name>A0A0U3FX63_9MICC</name>
<gene>
    <name evidence="7" type="ORF">AU252_22535</name>
</gene>
<sequence length="111" mass="12042">MPGAPAAPTHQDPGLQPERTVFSWGRTSMALFGAALVFLRWLPHYGFWILILIAVAGTIAVSIYATQRGRYFARVRGIAAERFHSDVAAVFWTSGSVVLMGILGLIILLTG</sequence>
<evidence type="ECO:0000313" key="8">
    <source>
        <dbReference type="Proteomes" id="UP000065151"/>
    </source>
</evidence>
<evidence type="ECO:0000256" key="1">
    <source>
        <dbReference type="ARBA" id="ARBA00004127"/>
    </source>
</evidence>
<dbReference type="AlphaFoldDB" id="A0A0U3FX63"/>
<evidence type="ECO:0000256" key="4">
    <source>
        <dbReference type="ARBA" id="ARBA00023136"/>
    </source>
</evidence>
<feature type="domain" description="DUF202" evidence="6">
    <location>
        <begin position="12"/>
        <end position="74"/>
    </location>
</feature>
<evidence type="ECO:0000256" key="5">
    <source>
        <dbReference type="SAM" id="Phobius"/>
    </source>
</evidence>
<proteinExistence type="predicted"/>
<dbReference type="InterPro" id="IPR003807">
    <property type="entry name" value="DUF202"/>
</dbReference>
<reference evidence="7 8" key="1">
    <citation type="submission" date="2015-12" db="EMBL/GenBank/DDBJ databases">
        <authorList>
            <person name="Shamseldin A."/>
            <person name="Moawad H."/>
            <person name="Abd El-Rahim W.M."/>
            <person name="Sadowsky M.J."/>
        </authorList>
    </citation>
    <scope>NUCLEOTIDE SEQUENCE [LARGE SCALE GENOMIC DNA]</scope>
    <source>
        <strain evidence="7 8">Ar51</strain>
    </source>
</reference>
<protein>
    <recommendedName>
        <fullName evidence="6">DUF202 domain-containing protein</fullName>
    </recommendedName>
</protein>
<dbReference type="Proteomes" id="UP000065151">
    <property type="component" value="Chromosome"/>
</dbReference>
<dbReference type="KEGG" id="psul:AU252_22535"/>
<feature type="transmembrane region" description="Helical" evidence="5">
    <location>
        <begin position="87"/>
        <end position="109"/>
    </location>
</feature>
<dbReference type="EMBL" id="CP013747">
    <property type="protein sequence ID" value="ALV43607.1"/>
    <property type="molecule type" value="Genomic_DNA"/>
</dbReference>
<evidence type="ECO:0000256" key="2">
    <source>
        <dbReference type="ARBA" id="ARBA00022692"/>
    </source>
</evidence>
<evidence type="ECO:0000313" key="7">
    <source>
        <dbReference type="EMBL" id="ALV43607.1"/>
    </source>
</evidence>
<dbReference type="RefSeq" id="WP_058932609.1">
    <property type="nucleotide sequence ID" value="NZ_CP013747.1"/>
</dbReference>
<accession>A0A0U3FX63</accession>
<feature type="transmembrane region" description="Helical" evidence="5">
    <location>
        <begin position="45"/>
        <end position="66"/>
    </location>
</feature>
<dbReference type="GO" id="GO:0012505">
    <property type="term" value="C:endomembrane system"/>
    <property type="evidence" value="ECO:0007669"/>
    <property type="project" value="UniProtKB-SubCell"/>
</dbReference>
<evidence type="ECO:0000256" key="3">
    <source>
        <dbReference type="ARBA" id="ARBA00022989"/>
    </source>
</evidence>
<dbReference type="Pfam" id="PF02656">
    <property type="entry name" value="DUF202"/>
    <property type="match status" value="1"/>
</dbReference>
<evidence type="ECO:0000259" key="6">
    <source>
        <dbReference type="Pfam" id="PF02656"/>
    </source>
</evidence>
<comment type="subcellular location">
    <subcellularLocation>
        <location evidence="1">Endomembrane system</location>
        <topology evidence="1">Multi-pass membrane protein</topology>
    </subcellularLocation>
</comment>
<keyword evidence="2 5" id="KW-0812">Transmembrane</keyword>